<proteinExistence type="predicted"/>
<dbReference type="Gene3D" id="3.20.20.450">
    <property type="entry name" value="EAL domain"/>
    <property type="match status" value="1"/>
</dbReference>
<dbReference type="CDD" id="cd01948">
    <property type="entry name" value="EAL"/>
    <property type="match status" value="1"/>
</dbReference>
<evidence type="ECO:0000313" key="3">
    <source>
        <dbReference type="Proteomes" id="UP000617355"/>
    </source>
</evidence>
<evidence type="ECO:0000313" key="2">
    <source>
        <dbReference type="EMBL" id="GGD23596.1"/>
    </source>
</evidence>
<protein>
    <submittedName>
        <fullName evidence="2">Diguanylate phosphodiesterase</fullName>
    </submittedName>
</protein>
<keyword evidence="3" id="KW-1185">Reference proteome</keyword>
<sequence length="279" mass="31318">MRDEPVFDPADPDAELGSPLSVAISRRDKDTLQMVRRAVTRGEVMLAFQPVMRASDPEAPAFYEGFIRVLDHTGRIIPAADFIGVVETQEIGRQLDTRALELGFRALEQEPSLRLSINMSARSIGYPRWMQALRHGLERDPTAGERLILEITERTAIVMPELVQVFMQEMQARGISFALDDFGAGYTAFRYLKDFYFDILKIDGAFIRGIAGAPDNQVIVEAMLSLARHFDMLTVAESVESLADAEFLINAGCDLLQGYFFGAPTVRPWWQQGADRRRA</sequence>
<dbReference type="RefSeq" id="WP_188526025.1">
    <property type="nucleotide sequence ID" value="NZ_BMGI01000001.1"/>
</dbReference>
<feature type="domain" description="EAL" evidence="1">
    <location>
        <begin position="28"/>
        <end position="278"/>
    </location>
</feature>
<dbReference type="InterPro" id="IPR050706">
    <property type="entry name" value="Cyclic-di-GMP_PDE-like"/>
</dbReference>
<reference evidence="3" key="1">
    <citation type="journal article" date="2019" name="Int. J. Syst. Evol. Microbiol.">
        <title>The Global Catalogue of Microorganisms (GCM) 10K type strain sequencing project: providing services to taxonomists for standard genome sequencing and annotation.</title>
        <authorList>
            <consortium name="The Broad Institute Genomics Platform"/>
            <consortium name="The Broad Institute Genome Sequencing Center for Infectious Disease"/>
            <person name="Wu L."/>
            <person name="Ma J."/>
        </authorList>
    </citation>
    <scope>NUCLEOTIDE SEQUENCE [LARGE SCALE GENOMIC DNA]</scope>
    <source>
        <strain evidence="3">CGMCC 1.12922</strain>
    </source>
</reference>
<organism evidence="2 3">
    <name type="scientific">Sinisalibacter lacisalsi</name>
    <dbReference type="NCBI Taxonomy" id="1526570"/>
    <lineage>
        <taxon>Bacteria</taxon>
        <taxon>Pseudomonadati</taxon>
        <taxon>Pseudomonadota</taxon>
        <taxon>Alphaproteobacteria</taxon>
        <taxon>Rhodobacterales</taxon>
        <taxon>Roseobacteraceae</taxon>
        <taxon>Sinisalibacter</taxon>
    </lineage>
</organism>
<dbReference type="InterPro" id="IPR001633">
    <property type="entry name" value="EAL_dom"/>
</dbReference>
<dbReference type="EMBL" id="BMGI01000001">
    <property type="protein sequence ID" value="GGD23596.1"/>
    <property type="molecule type" value="Genomic_DNA"/>
</dbReference>
<dbReference type="PANTHER" id="PTHR33121">
    <property type="entry name" value="CYCLIC DI-GMP PHOSPHODIESTERASE PDEF"/>
    <property type="match status" value="1"/>
</dbReference>
<dbReference type="InterPro" id="IPR035919">
    <property type="entry name" value="EAL_sf"/>
</dbReference>
<dbReference type="SUPFAM" id="SSF141868">
    <property type="entry name" value="EAL domain-like"/>
    <property type="match status" value="1"/>
</dbReference>
<gene>
    <name evidence="2" type="ORF">GCM10011358_04990</name>
</gene>
<name>A0ABQ1QF56_9RHOB</name>
<dbReference type="SMART" id="SM00052">
    <property type="entry name" value="EAL"/>
    <property type="match status" value="1"/>
</dbReference>
<evidence type="ECO:0000259" key="1">
    <source>
        <dbReference type="PROSITE" id="PS50883"/>
    </source>
</evidence>
<comment type="caution">
    <text evidence="2">The sequence shown here is derived from an EMBL/GenBank/DDBJ whole genome shotgun (WGS) entry which is preliminary data.</text>
</comment>
<dbReference type="PANTHER" id="PTHR33121:SF79">
    <property type="entry name" value="CYCLIC DI-GMP PHOSPHODIESTERASE PDED-RELATED"/>
    <property type="match status" value="1"/>
</dbReference>
<dbReference type="PROSITE" id="PS50883">
    <property type="entry name" value="EAL"/>
    <property type="match status" value="1"/>
</dbReference>
<dbReference type="Proteomes" id="UP000617355">
    <property type="component" value="Unassembled WGS sequence"/>
</dbReference>
<accession>A0ABQ1QF56</accession>
<dbReference type="Pfam" id="PF00563">
    <property type="entry name" value="EAL"/>
    <property type="match status" value="1"/>
</dbReference>